<accession>A0AAN6ETG9</accession>
<feature type="region of interest" description="Disordered" evidence="1">
    <location>
        <begin position="1"/>
        <end position="29"/>
    </location>
</feature>
<feature type="region of interest" description="Disordered" evidence="1">
    <location>
        <begin position="68"/>
        <end position="130"/>
    </location>
</feature>
<feature type="compositionally biased region" description="Low complexity" evidence="1">
    <location>
        <begin position="78"/>
        <end position="88"/>
    </location>
</feature>
<dbReference type="Pfam" id="PF10961">
    <property type="entry name" value="SelK_SelG"/>
    <property type="match status" value="1"/>
</dbReference>
<gene>
    <name evidence="2" type="ORF">HRR80_004626</name>
</gene>
<evidence type="ECO:0000313" key="3">
    <source>
        <dbReference type="Proteomes" id="UP001161757"/>
    </source>
</evidence>
<proteinExistence type="predicted"/>
<feature type="compositionally biased region" description="Low complexity" evidence="1">
    <location>
        <begin position="7"/>
        <end position="21"/>
    </location>
</feature>
<feature type="compositionally biased region" description="Gly residues" evidence="1">
    <location>
        <begin position="89"/>
        <end position="113"/>
    </location>
</feature>
<organism evidence="2 3">
    <name type="scientific">Exophiala dermatitidis</name>
    <name type="common">Black yeast-like fungus</name>
    <name type="synonym">Wangiella dermatitidis</name>
    <dbReference type="NCBI Taxonomy" id="5970"/>
    <lineage>
        <taxon>Eukaryota</taxon>
        <taxon>Fungi</taxon>
        <taxon>Dikarya</taxon>
        <taxon>Ascomycota</taxon>
        <taxon>Pezizomycotina</taxon>
        <taxon>Eurotiomycetes</taxon>
        <taxon>Chaetothyriomycetidae</taxon>
        <taxon>Chaetothyriales</taxon>
        <taxon>Herpotrichiellaceae</taxon>
        <taxon>Exophiala</taxon>
    </lineage>
</organism>
<reference evidence="2" key="1">
    <citation type="submission" date="2023-01" db="EMBL/GenBank/DDBJ databases">
        <title>Exophiala dermititidis isolated from Cystic Fibrosis Patient.</title>
        <authorList>
            <person name="Kurbessoian T."/>
            <person name="Crocker A."/>
            <person name="Murante D."/>
            <person name="Hogan D.A."/>
            <person name="Stajich J.E."/>
        </authorList>
    </citation>
    <scope>NUCLEOTIDE SEQUENCE</scope>
    <source>
        <strain evidence="2">Ex8</strain>
    </source>
</reference>
<dbReference type="EMBL" id="JAJGCB010000008">
    <property type="protein sequence ID" value="KAJ8991281.1"/>
    <property type="molecule type" value="Genomic_DNA"/>
</dbReference>
<dbReference type="Proteomes" id="UP001161757">
    <property type="component" value="Unassembled WGS sequence"/>
</dbReference>
<dbReference type="AlphaFoldDB" id="A0AAN6ETG9"/>
<dbReference type="InterPro" id="IPR024491">
    <property type="entry name" value="Se_SelK/SelG"/>
</dbReference>
<evidence type="ECO:0000256" key="1">
    <source>
        <dbReference type="SAM" id="MobiDB-lite"/>
    </source>
</evidence>
<sequence>MADKKPTSTAPGGSSGAGKPKYISSSGHVLESPPLTARISRFSHDVYNFFGLYLVSLFSLDPYAAAEGSRFNTRQRRPNTNTNTRTAPRGGGGFGFGFGGRASGRGSGGGSGRRMGTVDDVRGPECGSCG</sequence>
<protein>
    <submittedName>
        <fullName evidence="2">Uncharacterized protein</fullName>
    </submittedName>
</protein>
<name>A0AAN6ETG9_EXODE</name>
<comment type="caution">
    <text evidence="2">The sequence shown here is derived from an EMBL/GenBank/DDBJ whole genome shotgun (WGS) entry which is preliminary data.</text>
</comment>
<evidence type="ECO:0000313" key="2">
    <source>
        <dbReference type="EMBL" id="KAJ8991281.1"/>
    </source>
</evidence>